<gene>
    <name evidence="9 12" type="primary">hisA</name>
    <name evidence="12" type="ORF">FDT66_04285</name>
</gene>
<feature type="active site" description="Proton acceptor" evidence="9">
    <location>
        <position position="8"/>
    </location>
</feature>
<evidence type="ECO:0000256" key="7">
    <source>
        <dbReference type="ARBA" id="ARBA00023102"/>
    </source>
</evidence>
<keyword evidence="6 9" id="KW-0028">Amino-acid biosynthesis</keyword>
<dbReference type="SUPFAM" id="SSF51366">
    <property type="entry name" value="Ribulose-phoshate binding barrel"/>
    <property type="match status" value="1"/>
</dbReference>
<evidence type="ECO:0000256" key="4">
    <source>
        <dbReference type="ARBA" id="ARBA00009667"/>
    </source>
</evidence>
<organism evidence="12 13">
    <name type="scientific">Polaribacter aestuariivivens</name>
    <dbReference type="NCBI Taxonomy" id="2304626"/>
    <lineage>
        <taxon>Bacteria</taxon>
        <taxon>Pseudomonadati</taxon>
        <taxon>Bacteroidota</taxon>
        <taxon>Flavobacteriia</taxon>
        <taxon>Flavobacteriales</taxon>
        <taxon>Flavobacteriaceae</taxon>
    </lineage>
</organism>
<dbReference type="AlphaFoldDB" id="A0A5S3N7C1"/>
<evidence type="ECO:0000256" key="10">
    <source>
        <dbReference type="RuleBase" id="RU003657"/>
    </source>
</evidence>
<proteinExistence type="inferred from homology"/>
<evidence type="ECO:0000256" key="8">
    <source>
        <dbReference type="ARBA" id="ARBA00023235"/>
    </source>
</evidence>
<keyword evidence="8 9" id="KW-0413">Isomerase</keyword>
<dbReference type="InterPro" id="IPR006062">
    <property type="entry name" value="His_biosynth"/>
</dbReference>
<evidence type="ECO:0000256" key="3">
    <source>
        <dbReference type="ARBA" id="ARBA00005133"/>
    </source>
</evidence>
<dbReference type="GO" id="GO:0005737">
    <property type="term" value="C:cytoplasm"/>
    <property type="evidence" value="ECO:0007669"/>
    <property type="project" value="UniProtKB-SubCell"/>
</dbReference>
<comment type="caution">
    <text evidence="12">The sequence shown here is derived from an EMBL/GenBank/DDBJ whole genome shotgun (WGS) entry which is preliminary data.</text>
</comment>
<evidence type="ECO:0000313" key="13">
    <source>
        <dbReference type="Proteomes" id="UP000307140"/>
    </source>
</evidence>
<dbReference type="PANTHER" id="PTHR43090:SF2">
    <property type="entry name" value="1-(5-PHOSPHORIBOSYL)-5-[(5-PHOSPHORIBOSYLAMINO)METHYLIDENEAMINO] IMIDAZOLE-4-CARBOXAMIDE ISOMERASE"/>
    <property type="match status" value="1"/>
</dbReference>
<dbReference type="EMBL" id="VANR01000002">
    <property type="protein sequence ID" value="TMM31193.1"/>
    <property type="molecule type" value="Genomic_DNA"/>
</dbReference>
<feature type="active site" description="Proton donor" evidence="9">
    <location>
        <position position="130"/>
    </location>
</feature>
<evidence type="ECO:0000256" key="5">
    <source>
        <dbReference type="ARBA" id="ARBA00022490"/>
    </source>
</evidence>
<sequence>MRIIPAIDIIDGKCVRLTKGDYNTKKIYNENPLEVAKEFEAAGIEYLHVVDLDGAKASQIINYKVLEQIATKTNLKIDFGGGLKSDKDLEIAFNSGANQITGGSIAVKNKPVFESWITKFGAEKIILGADFYPDNFGGKIATNGWQEESSLELIPFISDYQQKGIQYVICTDISKDGMLQGPSFDVYKEILSVRAQSRTNNDLSTALKETNPLKLIASGGISTFDELPKLAELGCEGVIIGKAIYENKISLKQLENFIIS</sequence>
<comment type="catalytic activity">
    <reaction evidence="1 9 11">
        <text>1-(5-phospho-beta-D-ribosyl)-5-[(5-phospho-beta-D-ribosylamino)methylideneamino]imidazole-4-carboxamide = 5-[(5-phospho-1-deoxy-D-ribulos-1-ylimino)methylamino]-1-(5-phospho-beta-D-ribosyl)imidazole-4-carboxamide</text>
        <dbReference type="Rhea" id="RHEA:15469"/>
        <dbReference type="ChEBI" id="CHEBI:58435"/>
        <dbReference type="ChEBI" id="CHEBI:58525"/>
        <dbReference type="EC" id="5.3.1.16"/>
    </reaction>
</comment>
<dbReference type="GO" id="GO:0003949">
    <property type="term" value="F:1-(5-phosphoribosyl)-5-[(5-phosphoribosylamino)methylideneamino]imidazole-4-carboxamide isomerase activity"/>
    <property type="evidence" value="ECO:0007669"/>
    <property type="project" value="UniProtKB-UniRule"/>
</dbReference>
<dbReference type="RefSeq" id="WP_138534923.1">
    <property type="nucleotide sequence ID" value="NZ_VANR01000002.1"/>
</dbReference>
<dbReference type="EC" id="5.3.1.16" evidence="9 11"/>
<dbReference type="PANTHER" id="PTHR43090">
    <property type="entry name" value="1-(5-PHOSPHORIBOSYL)-5-[(5-PHOSPHORIBOSYLAMINO)METHYLIDENEAMINO] IMIDAZOLE-4-CARBOXAMIDE ISOMERASE"/>
    <property type="match status" value="1"/>
</dbReference>
<dbReference type="CDD" id="cd04732">
    <property type="entry name" value="HisA"/>
    <property type="match status" value="1"/>
</dbReference>
<evidence type="ECO:0000256" key="6">
    <source>
        <dbReference type="ARBA" id="ARBA00022605"/>
    </source>
</evidence>
<dbReference type="Gene3D" id="3.20.20.70">
    <property type="entry name" value="Aldolase class I"/>
    <property type="match status" value="1"/>
</dbReference>
<keyword evidence="13" id="KW-1185">Reference proteome</keyword>
<dbReference type="FunFam" id="3.20.20.70:FF:000009">
    <property type="entry name" value="1-(5-phosphoribosyl)-5-[(5-phosphoribosylamino)methylideneamino] imidazole-4-carboxamide isomerase"/>
    <property type="match status" value="1"/>
</dbReference>
<dbReference type="InterPro" id="IPR006063">
    <property type="entry name" value="HisA_bact_arch"/>
</dbReference>
<dbReference type="Proteomes" id="UP000307140">
    <property type="component" value="Unassembled WGS sequence"/>
</dbReference>
<dbReference type="HAMAP" id="MF_01014">
    <property type="entry name" value="HisA"/>
    <property type="match status" value="1"/>
</dbReference>
<dbReference type="Pfam" id="PF00977">
    <property type="entry name" value="His_biosynth"/>
    <property type="match status" value="1"/>
</dbReference>
<evidence type="ECO:0000256" key="1">
    <source>
        <dbReference type="ARBA" id="ARBA00000901"/>
    </source>
</evidence>
<dbReference type="InterPro" id="IPR023016">
    <property type="entry name" value="HisA/PriA"/>
</dbReference>
<protein>
    <recommendedName>
        <fullName evidence="9 11">1-(5-phosphoribosyl)-5-[(5-phosphoribosylamino)methylideneamino] imidazole-4-carboxamide isomerase</fullName>
        <ecNumber evidence="9 11">5.3.1.16</ecNumber>
    </recommendedName>
    <alternativeName>
        <fullName evidence="9">Phosphoribosylformimino-5-aminoimidazole carboxamide ribotide isomerase</fullName>
    </alternativeName>
</protein>
<evidence type="ECO:0000256" key="2">
    <source>
        <dbReference type="ARBA" id="ARBA00004496"/>
    </source>
</evidence>
<reference evidence="12 13" key="1">
    <citation type="submission" date="2019-05" db="EMBL/GenBank/DDBJ databases">
        <title>Polaribacter aestuariivivens sp. nov., isolated from a tidal flat.</title>
        <authorList>
            <person name="Yoon J.-H."/>
        </authorList>
    </citation>
    <scope>NUCLEOTIDE SEQUENCE [LARGE SCALE GENOMIC DNA]</scope>
    <source>
        <strain evidence="12 13">DBTF-3</strain>
    </source>
</reference>
<evidence type="ECO:0000313" key="12">
    <source>
        <dbReference type="EMBL" id="TMM31193.1"/>
    </source>
</evidence>
<dbReference type="InterPro" id="IPR011060">
    <property type="entry name" value="RibuloseP-bd_barrel"/>
</dbReference>
<dbReference type="OrthoDB" id="9807749at2"/>
<dbReference type="InterPro" id="IPR013785">
    <property type="entry name" value="Aldolase_TIM"/>
</dbReference>
<comment type="subcellular location">
    <subcellularLocation>
        <location evidence="2 9 11">Cytoplasm</location>
    </subcellularLocation>
</comment>
<accession>A0A5S3N7C1</accession>
<dbReference type="NCBIfam" id="TIGR00007">
    <property type="entry name" value="1-(5-phosphoribosyl)-5-[(5-phosphoribosylamino)methylideneamino]imidazole-4-carboxamide isomerase"/>
    <property type="match status" value="1"/>
</dbReference>
<name>A0A5S3N7C1_9FLAO</name>
<keyword evidence="7 9" id="KW-0368">Histidine biosynthesis</keyword>
<dbReference type="GO" id="GO:0000162">
    <property type="term" value="P:L-tryptophan biosynthetic process"/>
    <property type="evidence" value="ECO:0007669"/>
    <property type="project" value="TreeGrafter"/>
</dbReference>
<dbReference type="UniPathway" id="UPA00031">
    <property type="reaction ID" value="UER00009"/>
</dbReference>
<evidence type="ECO:0000256" key="9">
    <source>
        <dbReference type="HAMAP-Rule" id="MF_01014"/>
    </source>
</evidence>
<evidence type="ECO:0000256" key="11">
    <source>
        <dbReference type="RuleBase" id="RU003658"/>
    </source>
</evidence>
<comment type="pathway">
    <text evidence="3 9 11">Amino-acid biosynthesis; L-histidine biosynthesis; L-histidine from 5-phospho-alpha-D-ribose 1-diphosphate: step 4/9.</text>
</comment>
<keyword evidence="5 9" id="KW-0963">Cytoplasm</keyword>
<comment type="similarity">
    <text evidence="4 9 10">Belongs to the HisA/HisF family.</text>
</comment>
<dbReference type="GO" id="GO:0000105">
    <property type="term" value="P:L-histidine biosynthetic process"/>
    <property type="evidence" value="ECO:0007669"/>
    <property type="project" value="UniProtKB-UniRule"/>
</dbReference>
<dbReference type="InterPro" id="IPR044524">
    <property type="entry name" value="Isoase_HisA-like"/>
</dbReference>